<keyword evidence="2" id="KW-1185">Reference proteome</keyword>
<dbReference type="GO" id="GO:0097157">
    <property type="term" value="F:pre-mRNA intronic binding"/>
    <property type="evidence" value="ECO:0007669"/>
    <property type="project" value="TreeGrafter"/>
</dbReference>
<accession>A0A914QTA1</accession>
<proteinExistence type="predicted"/>
<dbReference type="WBParaSite" id="PDA_v2.g6775.t1">
    <property type="protein sequence ID" value="PDA_v2.g6775.t1"/>
    <property type="gene ID" value="PDA_v2.g6775"/>
</dbReference>
<dbReference type="Gene3D" id="3.40.140.10">
    <property type="entry name" value="Cytidine Deaminase, domain 2"/>
    <property type="match status" value="1"/>
</dbReference>
<dbReference type="FunFam" id="3.40.140.10:FF:000002">
    <property type="entry name" value="Pre-mRNA-processing-splicing factor 8"/>
    <property type="match status" value="1"/>
</dbReference>
<evidence type="ECO:0000259" key="1">
    <source>
        <dbReference type="PROSITE" id="PS50249"/>
    </source>
</evidence>
<dbReference type="PANTHER" id="PTHR11140:SF0">
    <property type="entry name" value="PRE-MRNA-PROCESSING-SPLICING FACTOR 8"/>
    <property type="match status" value="1"/>
</dbReference>
<dbReference type="GO" id="GO:0071013">
    <property type="term" value="C:catalytic step 2 spliceosome"/>
    <property type="evidence" value="ECO:0007669"/>
    <property type="project" value="TreeGrafter"/>
</dbReference>
<organism evidence="2 3">
    <name type="scientific">Panagrolaimus davidi</name>
    <dbReference type="NCBI Taxonomy" id="227884"/>
    <lineage>
        <taxon>Eukaryota</taxon>
        <taxon>Metazoa</taxon>
        <taxon>Ecdysozoa</taxon>
        <taxon>Nematoda</taxon>
        <taxon>Chromadorea</taxon>
        <taxon>Rhabditida</taxon>
        <taxon>Tylenchina</taxon>
        <taxon>Panagrolaimomorpha</taxon>
        <taxon>Panagrolaimoidea</taxon>
        <taxon>Panagrolaimidae</taxon>
        <taxon>Panagrolaimus</taxon>
    </lineage>
</organism>
<dbReference type="PROSITE" id="PS50249">
    <property type="entry name" value="MPN"/>
    <property type="match status" value="1"/>
</dbReference>
<dbReference type="InterPro" id="IPR027652">
    <property type="entry name" value="PRP8"/>
</dbReference>
<evidence type="ECO:0000313" key="3">
    <source>
        <dbReference type="WBParaSite" id="PDA_v2.g6775.t1"/>
    </source>
</evidence>
<dbReference type="Pfam" id="PF01398">
    <property type="entry name" value="JAB"/>
    <property type="match status" value="1"/>
</dbReference>
<dbReference type="GO" id="GO:0017070">
    <property type="term" value="F:U6 snRNA binding"/>
    <property type="evidence" value="ECO:0007669"/>
    <property type="project" value="TreeGrafter"/>
</dbReference>
<dbReference type="GO" id="GO:0005682">
    <property type="term" value="C:U5 snRNP"/>
    <property type="evidence" value="ECO:0007669"/>
    <property type="project" value="TreeGrafter"/>
</dbReference>
<feature type="domain" description="MPN" evidence="1">
    <location>
        <begin position="1"/>
        <end position="88"/>
    </location>
</feature>
<dbReference type="Proteomes" id="UP000887578">
    <property type="component" value="Unplaced"/>
</dbReference>
<dbReference type="Pfam" id="PF08084">
    <property type="entry name" value="PROCT"/>
    <property type="match status" value="1"/>
</dbReference>
<reference evidence="3" key="1">
    <citation type="submission" date="2022-11" db="UniProtKB">
        <authorList>
            <consortium name="WormBaseParasite"/>
        </authorList>
    </citation>
    <scope>IDENTIFICATION</scope>
</reference>
<protein>
    <submittedName>
        <fullName evidence="3">MPN domain-containing protein</fullName>
    </submittedName>
</protein>
<dbReference type="InterPro" id="IPR000555">
    <property type="entry name" value="JAMM/MPN+_dom"/>
</dbReference>
<name>A0A914QTA1_9BILA</name>
<dbReference type="InterPro" id="IPR037518">
    <property type="entry name" value="MPN"/>
</dbReference>
<dbReference type="GO" id="GO:0008237">
    <property type="term" value="F:metallopeptidase activity"/>
    <property type="evidence" value="ECO:0007669"/>
    <property type="project" value="InterPro"/>
</dbReference>
<sequence>MPPQWGTHQLVNLPDYFPKHEFLKDLEPLGWIHTQPNELPQLSPQDVTQHARMLQNNPEWDAEKSVIITSSFTPGSVSLTAYKLTPGGYEWGRNNTDKGNNPKGYMPTHYEKVQMLLTDRFLGFFMCPSDQLWNYNFIGNFLFF</sequence>
<dbReference type="GO" id="GO:0030619">
    <property type="term" value="F:U1 snRNA binding"/>
    <property type="evidence" value="ECO:0007669"/>
    <property type="project" value="TreeGrafter"/>
</dbReference>
<dbReference type="GO" id="GO:0030623">
    <property type="term" value="F:U5 snRNA binding"/>
    <property type="evidence" value="ECO:0007669"/>
    <property type="project" value="TreeGrafter"/>
</dbReference>
<evidence type="ECO:0000313" key="2">
    <source>
        <dbReference type="Proteomes" id="UP000887578"/>
    </source>
</evidence>
<dbReference type="AlphaFoldDB" id="A0A914QTA1"/>
<dbReference type="PANTHER" id="PTHR11140">
    <property type="entry name" value="PRE-MRNA SPLICING FACTOR PRP8"/>
    <property type="match status" value="1"/>
</dbReference>
<dbReference type="GO" id="GO:0030620">
    <property type="term" value="F:U2 snRNA binding"/>
    <property type="evidence" value="ECO:0007669"/>
    <property type="project" value="TreeGrafter"/>
</dbReference>
<dbReference type="GO" id="GO:0000244">
    <property type="term" value="P:spliceosomal tri-snRNP complex assembly"/>
    <property type="evidence" value="ECO:0007669"/>
    <property type="project" value="TreeGrafter"/>
</dbReference>
<dbReference type="InterPro" id="IPR012984">
    <property type="entry name" value="PROCT"/>
</dbReference>